<reference evidence="2" key="1">
    <citation type="submission" date="2022-01" db="EMBL/GenBank/DDBJ databases">
        <authorList>
            <person name="Braso-Vives M."/>
        </authorList>
    </citation>
    <scope>NUCLEOTIDE SEQUENCE</scope>
</reference>
<proteinExistence type="predicted"/>
<dbReference type="OrthoDB" id="10008821at2759"/>
<evidence type="ECO:0000313" key="2">
    <source>
        <dbReference type="EMBL" id="CAH1273268.1"/>
    </source>
</evidence>
<dbReference type="AlphaFoldDB" id="A0A8K0AE49"/>
<gene>
    <name evidence="2" type="primary">Hypp5074</name>
    <name evidence="2" type="ORF">BLAG_LOCUS24654</name>
</gene>
<protein>
    <submittedName>
        <fullName evidence="2">Hypp5074 protein</fullName>
    </submittedName>
</protein>
<feature type="region of interest" description="Disordered" evidence="1">
    <location>
        <begin position="71"/>
        <end position="105"/>
    </location>
</feature>
<dbReference type="Proteomes" id="UP000838412">
    <property type="component" value="Chromosome 9"/>
</dbReference>
<accession>A0A8K0AE49</accession>
<sequence length="144" mass="15900">MGSVGGCMCPKTVVRPFSPEEESYYDTRKLLSELITVQTAIVFTESAPPSPIDPGADSLMYRLRSILEVSRKEEKPGATPQRLNLKEMDGLPGIVETSDTEGRSLSCRSSFSRHIQSRHSDVSQATISVISSTRIENVNRQPRS</sequence>
<dbReference type="EMBL" id="OV696694">
    <property type="protein sequence ID" value="CAH1273268.1"/>
    <property type="molecule type" value="Genomic_DNA"/>
</dbReference>
<evidence type="ECO:0000256" key="1">
    <source>
        <dbReference type="SAM" id="MobiDB-lite"/>
    </source>
</evidence>
<evidence type="ECO:0000313" key="3">
    <source>
        <dbReference type="Proteomes" id="UP000838412"/>
    </source>
</evidence>
<organism evidence="2 3">
    <name type="scientific">Branchiostoma lanceolatum</name>
    <name type="common">Common lancelet</name>
    <name type="synonym">Amphioxus lanceolatum</name>
    <dbReference type="NCBI Taxonomy" id="7740"/>
    <lineage>
        <taxon>Eukaryota</taxon>
        <taxon>Metazoa</taxon>
        <taxon>Chordata</taxon>
        <taxon>Cephalochordata</taxon>
        <taxon>Leptocardii</taxon>
        <taxon>Amphioxiformes</taxon>
        <taxon>Branchiostomatidae</taxon>
        <taxon>Branchiostoma</taxon>
    </lineage>
</organism>
<keyword evidence="3" id="KW-1185">Reference proteome</keyword>
<name>A0A8K0AE49_BRALA</name>